<keyword evidence="2" id="KW-1185">Reference proteome</keyword>
<sequence>KPLAELTVPKADQVKVESSLQNEVLQTPVTAEVLTSLRSLIEQNAHAFDETSKQHLQKLANAAQRSSKRRQSAKSSVVWKAKVMSYEDIEEARGKRAAKKA</sequence>
<dbReference type="AlphaFoldDB" id="A0A6A6DTF3"/>
<dbReference type="EMBL" id="ML994645">
    <property type="protein sequence ID" value="KAF2182921.1"/>
    <property type="molecule type" value="Genomic_DNA"/>
</dbReference>
<evidence type="ECO:0000313" key="1">
    <source>
        <dbReference type="EMBL" id="KAF2182921.1"/>
    </source>
</evidence>
<gene>
    <name evidence="1" type="ORF">K469DRAFT_478668</name>
</gene>
<feature type="non-terminal residue" evidence="1">
    <location>
        <position position="101"/>
    </location>
</feature>
<accession>A0A6A6DTF3</accession>
<evidence type="ECO:0000313" key="2">
    <source>
        <dbReference type="Proteomes" id="UP000800200"/>
    </source>
</evidence>
<organism evidence="1 2">
    <name type="scientific">Zopfia rhizophila CBS 207.26</name>
    <dbReference type="NCBI Taxonomy" id="1314779"/>
    <lineage>
        <taxon>Eukaryota</taxon>
        <taxon>Fungi</taxon>
        <taxon>Dikarya</taxon>
        <taxon>Ascomycota</taxon>
        <taxon>Pezizomycotina</taxon>
        <taxon>Dothideomycetes</taxon>
        <taxon>Dothideomycetes incertae sedis</taxon>
        <taxon>Zopfiaceae</taxon>
        <taxon>Zopfia</taxon>
    </lineage>
</organism>
<dbReference type="OrthoDB" id="3944583at2759"/>
<feature type="non-terminal residue" evidence="1">
    <location>
        <position position="1"/>
    </location>
</feature>
<name>A0A6A6DTF3_9PEZI</name>
<protein>
    <submittedName>
        <fullName evidence="1">Uncharacterized protein</fullName>
    </submittedName>
</protein>
<proteinExistence type="predicted"/>
<dbReference type="Proteomes" id="UP000800200">
    <property type="component" value="Unassembled WGS sequence"/>
</dbReference>
<reference evidence="1" key="1">
    <citation type="journal article" date="2020" name="Stud. Mycol.">
        <title>101 Dothideomycetes genomes: a test case for predicting lifestyles and emergence of pathogens.</title>
        <authorList>
            <person name="Haridas S."/>
            <person name="Albert R."/>
            <person name="Binder M."/>
            <person name="Bloem J."/>
            <person name="Labutti K."/>
            <person name="Salamov A."/>
            <person name="Andreopoulos B."/>
            <person name="Baker S."/>
            <person name="Barry K."/>
            <person name="Bills G."/>
            <person name="Bluhm B."/>
            <person name="Cannon C."/>
            <person name="Castanera R."/>
            <person name="Culley D."/>
            <person name="Daum C."/>
            <person name="Ezra D."/>
            <person name="Gonzalez J."/>
            <person name="Henrissat B."/>
            <person name="Kuo A."/>
            <person name="Liang C."/>
            <person name="Lipzen A."/>
            <person name="Lutzoni F."/>
            <person name="Magnuson J."/>
            <person name="Mondo S."/>
            <person name="Nolan M."/>
            <person name="Ohm R."/>
            <person name="Pangilinan J."/>
            <person name="Park H.-J."/>
            <person name="Ramirez L."/>
            <person name="Alfaro M."/>
            <person name="Sun H."/>
            <person name="Tritt A."/>
            <person name="Yoshinaga Y."/>
            <person name="Zwiers L.-H."/>
            <person name="Turgeon B."/>
            <person name="Goodwin S."/>
            <person name="Spatafora J."/>
            <person name="Crous P."/>
            <person name="Grigoriev I."/>
        </authorList>
    </citation>
    <scope>NUCLEOTIDE SEQUENCE</scope>
    <source>
        <strain evidence="1">CBS 207.26</strain>
    </source>
</reference>